<evidence type="ECO:0000256" key="8">
    <source>
        <dbReference type="ARBA" id="ARBA00023012"/>
    </source>
</evidence>
<organism evidence="12 13">
    <name type="scientific">Ureibacillus acetophenoni</name>
    <dbReference type="NCBI Taxonomy" id="614649"/>
    <lineage>
        <taxon>Bacteria</taxon>
        <taxon>Bacillati</taxon>
        <taxon>Bacillota</taxon>
        <taxon>Bacilli</taxon>
        <taxon>Bacillales</taxon>
        <taxon>Caryophanaceae</taxon>
        <taxon>Ureibacillus</taxon>
    </lineage>
</organism>
<feature type="transmembrane region" description="Helical" evidence="9">
    <location>
        <begin position="121"/>
        <end position="139"/>
    </location>
</feature>
<evidence type="ECO:0000259" key="10">
    <source>
        <dbReference type="Pfam" id="PF02518"/>
    </source>
</evidence>
<dbReference type="CDD" id="cd16917">
    <property type="entry name" value="HATPase_UhpB-NarQ-NarX-like"/>
    <property type="match status" value="1"/>
</dbReference>
<dbReference type="InterPro" id="IPR050482">
    <property type="entry name" value="Sensor_HK_TwoCompSys"/>
</dbReference>
<dbReference type="InterPro" id="IPR003594">
    <property type="entry name" value="HATPase_dom"/>
</dbReference>
<dbReference type="Proteomes" id="UP000219252">
    <property type="component" value="Unassembled WGS sequence"/>
</dbReference>
<evidence type="ECO:0000256" key="9">
    <source>
        <dbReference type="SAM" id="Phobius"/>
    </source>
</evidence>
<keyword evidence="7" id="KW-0067">ATP-binding</keyword>
<evidence type="ECO:0000259" key="11">
    <source>
        <dbReference type="Pfam" id="PF07730"/>
    </source>
</evidence>
<accession>A0A285U4B0</accession>
<dbReference type="GO" id="GO:0016020">
    <property type="term" value="C:membrane"/>
    <property type="evidence" value="ECO:0007669"/>
    <property type="project" value="InterPro"/>
</dbReference>
<keyword evidence="8" id="KW-0902">Two-component regulatory system</keyword>
<dbReference type="PANTHER" id="PTHR24421:SF10">
    <property type="entry name" value="NITRATE_NITRITE SENSOR PROTEIN NARQ"/>
    <property type="match status" value="1"/>
</dbReference>
<evidence type="ECO:0000313" key="13">
    <source>
        <dbReference type="Proteomes" id="UP000219252"/>
    </source>
</evidence>
<reference evidence="13" key="1">
    <citation type="submission" date="2017-08" db="EMBL/GenBank/DDBJ databases">
        <authorList>
            <person name="Varghese N."/>
            <person name="Submissions S."/>
        </authorList>
    </citation>
    <scope>NUCLEOTIDE SEQUENCE [LARGE SCALE GENOMIC DNA]</scope>
    <source>
        <strain evidence="13">JC23</strain>
    </source>
</reference>
<dbReference type="GO" id="GO:0046983">
    <property type="term" value="F:protein dimerization activity"/>
    <property type="evidence" value="ECO:0007669"/>
    <property type="project" value="InterPro"/>
</dbReference>
<dbReference type="EMBL" id="OBQC01000002">
    <property type="protein sequence ID" value="SOC36268.1"/>
    <property type="molecule type" value="Genomic_DNA"/>
</dbReference>
<proteinExistence type="predicted"/>
<feature type="transmembrane region" description="Helical" evidence="9">
    <location>
        <begin position="53"/>
        <end position="69"/>
    </location>
</feature>
<feature type="transmembrane region" description="Helical" evidence="9">
    <location>
        <begin position="29"/>
        <end position="46"/>
    </location>
</feature>
<dbReference type="EC" id="2.7.13.3" evidence="2"/>
<keyword evidence="13" id="KW-1185">Reference proteome</keyword>
<name>A0A285U4B0_9BACL</name>
<evidence type="ECO:0000256" key="4">
    <source>
        <dbReference type="ARBA" id="ARBA00022679"/>
    </source>
</evidence>
<keyword evidence="6 12" id="KW-0418">Kinase</keyword>
<dbReference type="Gene3D" id="3.30.565.10">
    <property type="entry name" value="Histidine kinase-like ATPase, C-terminal domain"/>
    <property type="match status" value="1"/>
</dbReference>
<keyword evidence="5" id="KW-0547">Nucleotide-binding</keyword>
<feature type="domain" description="Signal transduction histidine kinase subgroup 3 dimerisation and phosphoacceptor" evidence="11">
    <location>
        <begin position="173"/>
        <end position="230"/>
    </location>
</feature>
<comment type="catalytic activity">
    <reaction evidence="1">
        <text>ATP + protein L-histidine = ADP + protein N-phospho-L-histidine.</text>
        <dbReference type="EC" id="2.7.13.3"/>
    </reaction>
</comment>
<evidence type="ECO:0000256" key="1">
    <source>
        <dbReference type="ARBA" id="ARBA00000085"/>
    </source>
</evidence>
<dbReference type="Pfam" id="PF02518">
    <property type="entry name" value="HATPase_c"/>
    <property type="match status" value="1"/>
</dbReference>
<keyword evidence="3" id="KW-0597">Phosphoprotein</keyword>
<evidence type="ECO:0000313" key="12">
    <source>
        <dbReference type="EMBL" id="SOC36268.1"/>
    </source>
</evidence>
<evidence type="ECO:0000256" key="6">
    <source>
        <dbReference type="ARBA" id="ARBA00022777"/>
    </source>
</evidence>
<sequence>MQEAILRYGSLVLITFIVLLQSYLANDPMVNMIIILTFLLLFYFLIPVFNRAIINYVIIVTVFALSVLFNIRIEYLLVIISFFILDGTFILMARHFYIFITYLLVVCIGLVFSSYLTLNNLLLVVLLVICASFLLQTVIERKEKNELYDQLLSQYRKLKRLSVEQEQLVRAEERTKIARDMHDSVGHKLTALLMQLEVMDIKNEDNNLQHIKLLARESLEETRFAVRQLKVNEASGIQSVVQLIRKLEMESHLVIKFTLEKGILSIPLTNNQSIILYRILQESLTNAMKHSESKEVEVTIGTNSLQHVQFSVKNKIYSQMPLVQGFGLTNMKERLQEIGGELRVTKNDQQFIVEGTFPLRREG</sequence>
<dbReference type="GO" id="GO:0005524">
    <property type="term" value="F:ATP binding"/>
    <property type="evidence" value="ECO:0007669"/>
    <property type="project" value="UniProtKB-KW"/>
</dbReference>
<protein>
    <recommendedName>
        <fullName evidence="2">histidine kinase</fullName>
        <ecNumber evidence="2">2.7.13.3</ecNumber>
    </recommendedName>
</protein>
<dbReference type="InterPro" id="IPR036890">
    <property type="entry name" value="HATPase_C_sf"/>
</dbReference>
<keyword evidence="9" id="KW-0812">Transmembrane</keyword>
<gene>
    <name evidence="12" type="ORF">SAMN05877842_102187</name>
</gene>
<keyword evidence="9" id="KW-0472">Membrane</keyword>
<dbReference type="Gene3D" id="1.20.5.1930">
    <property type="match status" value="1"/>
</dbReference>
<dbReference type="Pfam" id="PF07730">
    <property type="entry name" value="HisKA_3"/>
    <property type="match status" value="1"/>
</dbReference>
<dbReference type="RefSeq" id="WP_170949396.1">
    <property type="nucleotide sequence ID" value="NZ_OBQC01000002.1"/>
</dbReference>
<dbReference type="SUPFAM" id="SSF55874">
    <property type="entry name" value="ATPase domain of HSP90 chaperone/DNA topoisomerase II/histidine kinase"/>
    <property type="match status" value="1"/>
</dbReference>
<feature type="transmembrane region" description="Helical" evidence="9">
    <location>
        <begin position="96"/>
        <end position="115"/>
    </location>
</feature>
<feature type="domain" description="Histidine kinase/HSP90-like ATPase" evidence="10">
    <location>
        <begin position="273"/>
        <end position="359"/>
    </location>
</feature>
<keyword evidence="4" id="KW-0808">Transferase</keyword>
<dbReference type="AlphaFoldDB" id="A0A285U4B0"/>
<evidence type="ECO:0000256" key="3">
    <source>
        <dbReference type="ARBA" id="ARBA00022553"/>
    </source>
</evidence>
<dbReference type="InterPro" id="IPR011712">
    <property type="entry name" value="Sig_transdc_His_kin_sub3_dim/P"/>
</dbReference>
<evidence type="ECO:0000256" key="7">
    <source>
        <dbReference type="ARBA" id="ARBA00022840"/>
    </source>
</evidence>
<keyword evidence="9" id="KW-1133">Transmembrane helix</keyword>
<evidence type="ECO:0000256" key="2">
    <source>
        <dbReference type="ARBA" id="ARBA00012438"/>
    </source>
</evidence>
<feature type="transmembrane region" description="Helical" evidence="9">
    <location>
        <begin position="5"/>
        <end position="23"/>
    </location>
</feature>
<dbReference type="PANTHER" id="PTHR24421">
    <property type="entry name" value="NITRATE/NITRITE SENSOR PROTEIN NARX-RELATED"/>
    <property type="match status" value="1"/>
</dbReference>
<dbReference type="GO" id="GO:0000155">
    <property type="term" value="F:phosphorelay sensor kinase activity"/>
    <property type="evidence" value="ECO:0007669"/>
    <property type="project" value="InterPro"/>
</dbReference>
<evidence type="ECO:0000256" key="5">
    <source>
        <dbReference type="ARBA" id="ARBA00022741"/>
    </source>
</evidence>